<keyword evidence="5 10" id="KW-0378">Hydrolase</keyword>
<dbReference type="InterPro" id="IPR020922">
    <property type="entry name" value="dITP/XTP_pyrophosphatase"/>
</dbReference>
<evidence type="ECO:0000256" key="11">
    <source>
        <dbReference type="RuleBase" id="RU003781"/>
    </source>
</evidence>
<evidence type="ECO:0000256" key="9">
    <source>
        <dbReference type="ARBA" id="ARBA00052017"/>
    </source>
</evidence>
<sequence length="197" mass="21670">MKEIIIATKNKGKAKEFIDFFLEYDIKALSLLDLPGNIPDVEETGTTFEENATLKAEQISELLQVPVLSDDSGLEIDALNGEPGVYSARYAGEEKNDQANVAKALNNLEDVPMEKRTARFVCVLAVAAPGEKTTLHRGTCEGTIATKPRGNNGFGYDPIFIPQQSTKTMAELLPQEKSDISHRANAIMQLDEWIKTL</sequence>
<dbReference type="GO" id="GO:0017111">
    <property type="term" value="F:ribonucleoside triphosphate phosphatase activity"/>
    <property type="evidence" value="ECO:0007669"/>
    <property type="project" value="InterPro"/>
</dbReference>
<evidence type="ECO:0000256" key="2">
    <source>
        <dbReference type="ARBA" id="ARBA00011738"/>
    </source>
</evidence>
<dbReference type="InterPro" id="IPR029001">
    <property type="entry name" value="ITPase-like_fam"/>
</dbReference>
<dbReference type="GO" id="GO:0046872">
    <property type="term" value="F:metal ion binding"/>
    <property type="evidence" value="ECO:0007669"/>
    <property type="project" value="UniProtKB-KW"/>
</dbReference>
<dbReference type="GO" id="GO:0005829">
    <property type="term" value="C:cytosol"/>
    <property type="evidence" value="ECO:0007669"/>
    <property type="project" value="TreeGrafter"/>
</dbReference>
<feature type="binding site" evidence="10">
    <location>
        <begin position="154"/>
        <end position="157"/>
    </location>
    <ligand>
        <name>substrate</name>
    </ligand>
</feature>
<reference evidence="12 13" key="1">
    <citation type="submission" date="2017-07" db="EMBL/GenBank/DDBJ databases">
        <title>Virgibacillus sp. LM2416.</title>
        <authorList>
            <person name="Tak E.J."/>
            <person name="Bae J.-W."/>
        </authorList>
    </citation>
    <scope>NUCLEOTIDE SEQUENCE [LARGE SCALE GENOMIC DNA]</scope>
    <source>
        <strain evidence="12 13">LM2416</strain>
    </source>
</reference>
<protein>
    <recommendedName>
        <fullName evidence="10">dITP/XTP pyrophosphatase</fullName>
        <ecNumber evidence="10">3.6.1.66</ecNumber>
    </recommendedName>
    <alternativeName>
        <fullName evidence="10">Non-canonical purine NTP pyrophosphatase</fullName>
    </alternativeName>
    <alternativeName>
        <fullName evidence="10">Non-standard purine NTP pyrophosphatase</fullName>
    </alternativeName>
    <alternativeName>
        <fullName evidence="10">Nucleoside-triphosphate diphosphatase</fullName>
    </alternativeName>
    <alternativeName>
        <fullName evidence="10">Nucleoside-triphosphate pyrophosphatase</fullName>
        <shortName evidence="10">NTPase</shortName>
    </alternativeName>
</protein>
<evidence type="ECO:0000313" key="13">
    <source>
        <dbReference type="Proteomes" id="UP000198312"/>
    </source>
</evidence>
<evidence type="ECO:0000256" key="1">
    <source>
        <dbReference type="ARBA" id="ARBA00008023"/>
    </source>
</evidence>
<dbReference type="NCBIfam" id="NF011397">
    <property type="entry name" value="PRK14822.1"/>
    <property type="match status" value="1"/>
</dbReference>
<dbReference type="GO" id="GO:0036222">
    <property type="term" value="F:XTP diphosphatase activity"/>
    <property type="evidence" value="ECO:0007669"/>
    <property type="project" value="UniProtKB-UniRule"/>
</dbReference>
<dbReference type="EC" id="3.6.1.66" evidence="10"/>
<dbReference type="Gene3D" id="3.90.950.10">
    <property type="match status" value="1"/>
</dbReference>
<dbReference type="GO" id="GO:0000166">
    <property type="term" value="F:nucleotide binding"/>
    <property type="evidence" value="ECO:0007669"/>
    <property type="project" value="UniProtKB-KW"/>
</dbReference>
<dbReference type="HAMAP" id="MF_01405">
    <property type="entry name" value="Non_canon_purine_NTPase"/>
    <property type="match status" value="1"/>
</dbReference>
<dbReference type="GO" id="GO:0036220">
    <property type="term" value="F:ITP diphosphatase activity"/>
    <property type="evidence" value="ECO:0007669"/>
    <property type="project" value="UniProtKB-UniRule"/>
</dbReference>
<evidence type="ECO:0000256" key="7">
    <source>
        <dbReference type="ARBA" id="ARBA00023080"/>
    </source>
</evidence>
<dbReference type="InterPro" id="IPR002637">
    <property type="entry name" value="RdgB/HAM1"/>
</dbReference>
<gene>
    <name evidence="12" type="ORF">CFK37_13235</name>
</gene>
<dbReference type="OrthoDB" id="9807456at2"/>
<feature type="binding site" evidence="10">
    <location>
        <begin position="182"/>
        <end position="183"/>
    </location>
    <ligand>
        <name>substrate</name>
    </ligand>
</feature>
<dbReference type="FunFam" id="3.90.950.10:FF:000001">
    <property type="entry name" value="dITP/XTP pyrophosphatase"/>
    <property type="match status" value="1"/>
</dbReference>
<evidence type="ECO:0000256" key="5">
    <source>
        <dbReference type="ARBA" id="ARBA00022801"/>
    </source>
</evidence>
<feature type="binding site" evidence="10">
    <location>
        <begin position="8"/>
        <end position="13"/>
    </location>
    <ligand>
        <name>substrate</name>
    </ligand>
</feature>
<evidence type="ECO:0000256" key="4">
    <source>
        <dbReference type="ARBA" id="ARBA00022741"/>
    </source>
</evidence>
<keyword evidence="13" id="KW-1185">Reference proteome</keyword>
<evidence type="ECO:0000313" key="12">
    <source>
        <dbReference type="EMBL" id="ASK63040.1"/>
    </source>
</evidence>
<keyword evidence="7 10" id="KW-0546">Nucleotide metabolism</keyword>
<dbReference type="AlphaFoldDB" id="A0A220U4L9"/>
<feature type="active site" description="Proton acceptor" evidence="10">
    <location>
        <position position="71"/>
    </location>
</feature>
<keyword evidence="4 10" id="KW-0547">Nucleotide-binding</keyword>
<dbReference type="GO" id="GO:0035870">
    <property type="term" value="F:dITP diphosphatase activity"/>
    <property type="evidence" value="ECO:0007669"/>
    <property type="project" value="UniProtKB-UniRule"/>
</dbReference>
<dbReference type="NCBIfam" id="TIGR00042">
    <property type="entry name" value="RdgB/HAM1 family non-canonical purine NTP pyrophosphatase"/>
    <property type="match status" value="1"/>
</dbReference>
<evidence type="ECO:0000256" key="6">
    <source>
        <dbReference type="ARBA" id="ARBA00022842"/>
    </source>
</evidence>
<dbReference type="GO" id="GO:0009146">
    <property type="term" value="P:purine nucleoside triphosphate catabolic process"/>
    <property type="evidence" value="ECO:0007669"/>
    <property type="project" value="UniProtKB-UniRule"/>
</dbReference>
<comment type="similarity">
    <text evidence="1 10 11">Belongs to the HAM1 NTPase family.</text>
</comment>
<evidence type="ECO:0000256" key="10">
    <source>
        <dbReference type="HAMAP-Rule" id="MF_01405"/>
    </source>
</evidence>
<dbReference type="PANTHER" id="PTHR11067:SF9">
    <property type="entry name" value="INOSINE TRIPHOSPHATE PYROPHOSPHATASE"/>
    <property type="match status" value="1"/>
</dbReference>
<comment type="function">
    <text evidence="10">Pyrophosphatase that catalyzes the hydrolysis of nucleoside triphosphates to their monophosphate derivatives, with a high preference for the non-canonical purine nucleotides XTP (xanthosine triphosphate), dITP (deoxyinosine triphosphate) and ITP. Seems to function as a house-cleaning enzyme that removes non-canonical purine nucleotides from the nucleotide pool, thus preventing their incorporation into DNA/RNA and avoiding chromosomal lesions.</text>
</comment>
<organism evidence="12 13">
    <name type="scientific">Virgibacillus phasianinus</name>
    <dbReference type="NCBI Taxonomy" id="2017483"/>
    <lineage>
        <taxon>Bacteria</taxon>
        <taxon>Bacillati</taxon>
        <taxon>Bacillota</taxon>
        <taxon>Bacilli</taxon>
        <taxon>Bacillales</taxon>
        <taxon>Bacillaceae</taxon>
        <taxon>Virgibacillus</taxon>
    </lineage>
</organism>
<comment type="cofactor">
    <cofactor evidence="10">
        <name>Mg(2+)</name>
        <dbReference type="ChEBI" id="CHEBI:18420"/>
    </cofactor>
    <text evidence="10">Binds 1 Mg(2+) ion per subunit.</text>
</comment>
<proteinExistence type="inferred from homology"/>
<feature type="binding site" evidence="10">
    <location>
        <position position="42"/>
    </location>
    <ligand>
        <name>Mg(2+)</name>
        <dbReference type="ChEBI" id="CHEBI:18420"/>
    </ligand>
</feature>
<comment type="catalytic activity">
    <reaction evidence="10">
        <text>ITP + H2O = IMP + diphosphate + H(+)</text>
        <dbReference type="Rhea" id="RHEA:29399"/>
        <dbReference type="ChEBI" id="CHEBI:15377"/>
        <dbReference type="ChEBI" id="CHEBI:15378"/>
        <dbReference type="ChEBI" id="CHEBI:33019"/>
        <dbReference type="ChEBI" id="CHEBI:58053"/>
        <dbReference type="ChEBI" id="CHEBI:61402"/>
        <dbReference type="EC" id="3.6.1.66"/>
    </reaction>
</comment>
<dbReference type="PANTHER" id="PTHR11067">
    <property type="entry name" value="INOSINE TRIPHOSPHATE PYROPHOSPHATASE/HAM1 PROTEIN"/>
    <property type="match status" value="1"/>
</dbReference>
<evidence type="ECO:0000256" key="8">
    <source>
        <dbReference type="ARBA" id="ARBA00051875"/>
    </source>
</evidence>
<accession>A0A220U4L9</accession>
<comment type="catalytic activity">
    <reaction evidence="8 10">
        <text>dITP + H2O = dIMP + diphosphate + H(+)</text>
        <dbReference type="Rhea" id="RHEA:28342"/>
        <dbReference type="ChEBI" id="CHEBI:15377"/>
        <dbReference type="ChEBI" id="CHEBI:15378"/>
        <dbReference type="ChEBI" id="CHEBI:33019"/>
        <dbReference type="ChEBI" id="CHEBI:61194"/>
        <dbReference type="ChEBI" id="CHEBI:61382"/>
        <dbReference type="EC" id="3.6.1.66"/>
    </reaction>
</comment>
<feature type="binding site" evidence="10">
    <location>
        <position position="177"/>
    </location>
    <ligand>
        <name>substrate</name>
    </ligand>
</feature>
<dbReference type="RefSeq" id="WP_089062299.1">
    <property type="nucleotide sequence ID" value="NZ_CP022315.1"/>
</dbReference>
<keyword evidence="6 10" id="KW-0460">Magnesium</keyword>
<dbReference type="SUPFAM" id="SSF52972">
    <property type="entry name" value="ITPase-like"/>
    <property type="match status" value="1"/>
</dbReference>
<comment type="catalytic activity">
    <reaction evidence="9 10">
        <text>XTP + H2O = XMP + diphosphate + H(+)</text>
        <dbReference type="Rhea" id="RHEA:28610"/>
        <dbReference type="ChEBI" id="CHEBI:15377"/>
        <dbReference type="ChEBI" id="CHEBI:15378"/>
        <dbReference type="ChEBI" id="CHEBI:33019"/>
        <dbReference type="ChEBI" id="CHEBI:57464"/>
        <dbReference type="ChEBI" id="CHEBI:61314"/>
        <dbReference type="EC" id="3.6.1.66"/>
    </reaction>
</comment>
<feature type="binding site" evidence="10">
    <location>
        <position position="72"/>
    </location>
    <ligand>
        <name>substrate</name>
    </ligand>
</feature>
<dbReference type="GO" id="GO:0009117">
    <property type="term" value="P:nucleotide metabolic process"/>
    <property type="evidence" value="ECO:0007669"/>
    <property type="project" value="UniProtKB-KW"/>
</dbReference>
<feature type="binding site" evidence="10">
    <location>
        <position position="71"/>
    </location>
    <ligand>
        <name>Mg(2+)</name>
        <dbReference type="ChEBI" id="CHEBI:18420"/>
    </ligand>
</feature>
<name>A0A220U4L9_9BACI</name>
<evidence type="ECO:0000256" key="3">
    <source>
        <dbReference type="ARBA" id="ARBA00022723"/>
    </source>
</evidence>
<dbReference type="Pfam" id="PF01725">
    <property type="entry name" value="Ham1p_like"/>
    <property type="match status" value="1"/>
</dbReference>
<keyword evidence="3 10" id="KW-0479">Metal-binding</keyword>
<dbReference type="EMBL" id="CP022315">
    <property type="protein sequence ID" value="ASK63040.1"/>
    <property type="molecule type" value="Genomic_DNA"/>
</dbReference>
<dbReference type="CDD" id="cd00515">
    <property type="entry name" value="HAM1"/>
    <property type="match status" value="1"/>
</dbReference>
<comment type="subunit">
    <text evidence="2 10">Homodimer.</text>
</comment>
<dbReference type="KEGG" id="vil:CFK37_13235"/>
<dbReference type="Proteomes" id="UP000198312">
    <property type="component" value="Chromosome"/>
</dbReference>